<feature type="chain" id="PRO_5014396284" description="Transmembrane protein 59" evidence="20">
    <location>
        <begin position="36"/>
        <end position="295"/>
    </location>
</feature>
<dbReference type="Pfam" id="PF12280">
    <property type="entry name" value="BSMAP"/>
    <property type="match status" value="1"/>
</dbReference>
<dbReference type="InterPro" id="IPR022065">
    <property type="entry name" value="Uncharacterised_TMEM59"/>
</dbReference>
<evidence type="ECO:0000313" key="22">
    <source>
        <dbReference type="Proteomes" id="UP000233020"/>
    </source>
</evidence>
<evidence type="ECO:0000256" key="17">
    <source>
        <dbReference type="ARBA" id="ARBA00039377"/>
    </source>
</evidence>
<organism evidence="21 22">
    <name type="scientific">Aotus nancymaae</name>
    <name type="common">Ma's night monkey</name>
    <dbReference type="NCBI Taxonomy" id="37293"/>
    <lineage>
        <taxon>Eukaryota</taxon>
        <taxon>Metazoa</taxon>
        <taxon>Chordata</taxon>
        <taxon>Craniata</taxon>
        <taxon>Vertebrata</taxon>
        <taxon>Euteleostomi</taxon>
        <taxon>Mammalia</taxon>
        <taxon>Eutheria</taxon>
        <taxon>Euarchontoglires</taxon>
        <taxon>Primates</taxon>
        <taxon>Haplorrhini</taxon>
        <taxon>Platyrrhini</taxon>
        <taxon>Aotidae</taxon>
        <taxon>Aotus</taxon>
    </lineage>
</organism>
<evidence type="ECO:0000256" key="4">
    <source>
        <dbReference type="ARBA" id="ARBA00009643"/>
    </source>
</evidence>
<feature type="signal peptide" evidence="20">
    <location>
        <begin position="1"/>
        <end position="35"/>
    </location>
</feature>
<name>A0A2K5DLL9_AOTNA</name>
<evidence type="ECO:0000256" key="13">
    <source>
        <dbReference type="ARBA" id="ARBA00023180"/>
    </source>
</evidence>
<evidence type="ECO:0000256" key="9">
    <source>
        <dbReference type="ARBA" id="ARBA00022989"/>
    </source>
</evidence>
<evidence type="ECO:0000256" key="6">
    <source>
        <dbReference type="ARBA" id="ARBA00022692"/>
    </source>
</evidence>
<accession>A0A2K5DLL9</accession>
<protein>
    <recommendedName>
        <fullName evidence="17">Transmembrane protein 59</fullName>
    </recommendedName>
</protein>
<evidence type="ECO:0000256" key="14">
    <source>
        <dbReference type="ARBA" id="ARBA00023228"/>
    </source>
</evidence>
<keyword evidence="8" id="KW-0967">Endosome</keyword>
<evidence type="ECO:0000256" key="5">
    <source>
        <dbReference type="ARBA" id="ARBA00022475"/>
    </source>
</evidence>
<evidence type="ECO:0000256" key="7">
    <source>
        <dbReference type="ARBA" id="ARBA00022729"/>
    </source>
</evidence>
<feature type="transmembrane region" description="Helical" evidence="19">
    <location>
        <begin position="212"/>
        <end position="237"/>
    </location>
</feature>
<evidence type="ECO:0000256" key="20">
    <source>
        <dbReference type="SAM" id="SignalP"/>
    </source>
</evidence>
<dbReference type="OMA" id="MGCHNQL"/>
<dbReference type="GO" id="GO:0004175">
    <property type="term" value="F:endopeptidase activity"/>
    <property type="evidence" value="ECO:0007669"/>
    <property type="project" value="Ensembl"/>
</dbReference>
<dbReference type="GO" id="GO:1903077">
    <property type="term" value="P:negative regulation of protein localization to plasma membrane"/>
    <property type="evidence" value="ECO:0007669"/>
    <property type="project" value="Ensembl"/>
</dbReference>
<dbReference type="GO" id="GO:0005797">
    <property type="term" value="C:Golgi medial cisterna"/>
    <property type="evidence" value="ECO:0007669"/>
    <property type="project" value="Ensembl"/>
</dbReference>
<evidence type="ECO:0000256" key="12">
    <source>
        <dbReference type="ARBA" id="ARBA00023136"/>
    </source>
</evidence>
<dbReference type="GO" id="GO:0000137">
    <property type="term" value="C:Golgi cis cisterna"/>
    <property type="evidence" value="ECO:0007669"/>
    <property type="project" value="Ensembl"/>
</dbReference>
<keyword evidence="7 20" id="KW-0732">Signal</keyword>
<keyword evidence="10" id="KW-0072">Autophagy</keyword>
<dbReference type="GO" id="GO:0005886">
    <property type="term" value="C:plasma membrane"/>
    <property type="evidence" value="ECO:0007669"/>
    <property type="project" value="UniProtKB-SubCell"/>
</dbReference>
<dbReference type="PANTHER" id="PTHR28652">
    <property type="entry name" value="TRANSMEMBRANE PROTEIN 59-LIKE PROTEIN"/>
    <property type="match status" value="1"/>
</dbReference>
<gene>
    <name evidence="21" type="primary">TMEM59</name>
</gene>
<evidence type="ECO:0000313" key="21">
    <source>
        <dbReference type="Ensembl" id="ENSANAP00000021871.1"/>
    </source>
</evidence>
<evidence type="ECO:0000256" key="11">
    <source>
        <dbReference type="ARBA" id="ARBA00023034"/>
    </source>
</evidence>
<dbReference type="STRING" id="37293.ENSANAP00000021871"/>
<proteinExistence type="inferred from homology"/>
<dbReference type="GO" id="GO:0006914">
    <property type="term" value="P:autophagy"/>
    <property type="evidence" value="ECO:0007669"/>
    <property type="project" value="UniProtKB-KW"/>
</dbReference>
<dbReference type="AlphaFoldDB" id="A0A2K5DLL9"/>
<evidence type="ECO:0000256" key="18">
    <source>
        <dbReference type="ARBA" id="ARBA00045285"/>
    </source>
</evidence>
<keyword evidence="12 19" id="KW-0472">Membrane</keyword>
<keyword evidence="11" id="KW-0333">Golgi apparatus</keyword>
<dbReference type="GO" id="GO:0000138">
    <property type="term" value="C:Golgi trans cisterna"/>
    <property type="evidence" value="ECO:0007669"/>
    <property type="project" value="Ensembl"/>
</dbReference>
<dbReference type="GO" id="GO:0000139">
    <property type="term" value="C:Golgi membrane"/>
    <property type="evidence" value="ECO:0007669"/>
    <property type="project" value="UniProtKB-SubCell"/>
</dbReference>
<dbReference type="GeneTree" id="ENSGT00390000008279"/>
<keyword evidence="22" id="KW-1185">Reference proteome</keyword>
<reference evidence="21" key="1">
    <citation type="submission" date="2025-08" db="UniProtKB">
        <authorList>
            <consortium name="Ensembl"/>
        </authorList>
    </citation>
    <scope>IDENTIFICATION</scope>
</reference>
<evidence type="ECO:0000256" key="8">
    <source>
        <dbReference type="ARBA" id="ARBA00022753"/>
    </source>
</evidence>
<comment type="similarity">
    <text evidence="4">Belongs to the TMEM59 family.</text>
</comment>
<dbReference type="PANTHER" id="PTHR28652:SF3">
    <property type="entry name" value="TRANSMEMBRANE PROTEIN 59"/>
    <property type="match status" value="1"/>
</dbReference>
<dbReference type="GO" id="GO:0005765">
    <property type="term" value="C:lysosomal membrane"/>
    <property type="evidence" value="ECO:0007669"/>
    <property type="project" value="UniProtKB-SubCell"/>
</dbReference>
<evidence type="ECO:0000256" key="19">
    <source>
        <dbReference type="SAM" id="Phobius"/>
    </source>
</evidence>
<comment type="function">
    <text evidence="18">Acts as a regulator of autophagy in response to S.aureus infection by promoting activation of LC3 (MAP1LC3A, MAP1LC3B or MAP1LC3C). Acts by interacting with ATG16L1, leading to promote a functional complex between LC3 and ATG16L1 and promoting LC3 lipidation and subsequent activation of autophagy. Modulates the O-glycosylation and complex N-glycosylation steps occurring during the Golgi maturation of several proteins such as APP, BACE1, SEAP or PRNP. Inhibits APP transport to the cell surface and further shedding.</text>
</comment>
<dbReference type="Proteomes" id="UP000233020">
    <property type="component" value="Unplaced"/>
</dbReference>
<keyword evidence="14" id="KW-0458">Lysosome</keyword>
<evidence type="ECO:0000256" key="3">
    <source>
        <dbReference type="ARBA" id="ARBA00004614"/>
    </source>
</evidence>
<evidence type="ECO:0000256" key="16">
    <source>
        <dbReference type="ARBA" id="ARBA00038589"/>
    </source>
</evidence>
<evidence type="ECO:0000256" key="1">
    <source>
        <dbReference type="ARBA" id="ARBA00004251"/>
    </source>
</evidence>
<keyword evidence="9 19" id="KW-1133">Transmembrane helix</keyword>
<evidence type="ECO:0000256" key="2">
    <source>
        <dbReference type="ARBA" id="ARBA00004352"/>
    </source>
</evidence>
<evidence type="ECO:0000256" key="15">
    <source>
        <dbReference type="ARBA" id="ARBA00037817"/>
    </source>
</evidence>
<keyword evidence="13" id="KW-0325">Glycoprotein</keyword>
<comment type="subcellular location">
    <subcellularLocation>
        <location evidence="1">Cell membrane</location>
        <topology evidence="1">Single-pass type I membrane protein</topology>
    </subcellularLocation>
    <subcellularLocation>
        <location evidence="3">Golgi apparatus membrane</location>
        <topology evidence="3">Single-pass type I membrane protein</topology>
    </subcellularLocation>
    <subcellularLocation>
        <location evidence="15">Late endosome membrane</location>
        <topology evidence="15">Single-pass type I membrane protein</topology>
    </subcellularLocation>
    <subcellularLocation>
        <location evidence="2">Lysosome membrane</location>
        <topology evidence="2">Single-pass type I membrane protein</topology>
    </subcellularLocation>
</comment>
<evidence type="ECO:0000256" key="10">
    <source>
        <dbReference type="ARBA" id="ARBA00023006"/>
    </source>
</evidence>
<dbReference type="Ensembl" id="ENSANAT00000039762.1">
    <property type="protein sequence ID" value="ENSANAP00000021871.1"/>
    <property type="gene ID" value="ENSANAG00000028723.1"/>
</dbReference>
<reference evidence="21" key="2">
    <citation type="submission" date="2025-09" db="UniProtKB">
        <authorList>
            <consortium name="Ensembl"/>
        </authorList>
    </citation>
    <scope>IDENTIFICATION</scope>
</reference>
<dbReference type="GO" id="GO:0010508">
    <property type="term" value="P:positive regulation of autophagy"/>
    <property type="evidence" value="ECO:0007669"/>
    <property type="project" value="Ensembl"/>
</dbReference>
<keyword evidence="6 19" id="KW-0812">Transmembrane</keyword>
<keyword evidence="5" id="KW-1003">Cell membrane</keyword>
<comment type="subunit">
    <text evidence="16">Interacts with ATG16L1 (via WD repeats).</text>
</comment>
<dbReference type="GO" id="GO:0031902">
    <property type="term" value="C:late endosome membrane"/>
    <property type="evidence" value="ECO:0007669"/>
    <property type="project" value="UniProtKB-SubCell"/>
</dbReference>
<sequence>MAALKGSLWVRTQLGLPPLLLLTMALAGGSGTASAEAFDSVLGDTASCHRACQLTYPLHTYPKEEELYACQRGCRLFSICQFVDDGTDLNRTKLECESACTEAYSQSDEQYACHLGCQNQLPFAELRQEQLMSLMPKMHLLFPLTLVRSFWSDMMDSAQSFITSSWTFYLQADDGKIVIFQSKPEIQYAPHLDQEPTNLRESSLSKMSNSGWILTTTLVLSVMVLLWICCATVATAVEQYVPSEKLSIYGDLEFMNEQKLNRYPASSLVVVRSKTEDHEEAGPLPTKVNLAHSEI</sequence>